<evidence type="ECO:0008006" key="3">
    <source>
        <dbReference type="Google" id="ProtNLM"/>
    </source>
</evidence>
<evidence type="ECO:0000313" key="1">
    <source>
        <dbReference type="EMBL" id="QCI22181.1"/>
    </source>
</evidence>
<proteinExistence type="predicted"/>
<dbReference type="GO" id="GO:0030001">
    <property type="term" value="P:metal ion transport"/>
    <property type="evidence" value="ECO:0007669"/>
    <property type="project" value="InterPro"/>
</dbReference>
<dbReference type="Proteomes" id="UP000298564">
    <property type="component" value="Chromosome"/>
</dbReference>
<dbReference type="EMBL" id="CP034870">
    <property type="protein sequence ID" value="QCI22181.1"/>
    <property type="molecule type" value="Genomic_DNA"/>
</dbReference>
<reference evidence="1 2" key="1">
    <citation type="submission" date="2018-12" db="EMBL/GenBank/DDBJ databases">
        <authorList>
            <person name="Chong R.A."/>
        </authorList>
    </citation>
    <scope>NUCLEOTIDE SEQUENCE [LARGE SCALE GENOMIC DNA]</scope>
    <source>
        <strain evidence="1 2">Lps</strain>
    </source>
</reference>
<gene>
    <name evidence="1" type="ORF">D9V70_01630</name>
</gene>
<dbReference type="Gene3D" id="3.40.50.1980">
    <property type="entry name" value="Nitrogenase molybdenum iron protein domain"/>
    <property type="match status" value="1"/>
</dbReference>
<sequence>MKINIMLKNKKIFRILITSILYFISISANASIVTTIKPLGFIASAIADKITSVEVIIPNSYIMNNYSLRPLDILKIKQADFIVLTDNKVESSFLKKIIHKFKKKILY</sequence>
<dbReference type="GO" id="GO:0046872">
    <property type="term" value="F:metal ion binding"/>
    <property type="evidence" value="ECO:0007669"/>
    <property type="project" value="InterPro"/>
</dbReference>
<organism evidence="1 2">
    <name type="scientific">Buchnera aphidicola</name>
    <name type="common">Lipaphis pseudobrassicae</name>
    <dbReference type="NCBI Taxonomy" id="1258543"/>
    <lineage>
        <taxon>Bacteria</taxon>
        <taxon>Pseudomonadati</taxon>
        <taxon>Pseudomonadota</taxon>
        <taxon>Gammaproteobacteria</taxon>
        <taxon>Enterobacterales</taxon>
        <taxon>Erwiniaceae</taxon>
        <taxon>Buchnera</taxon>
    </lineage>
</organism>
<reference evidence="1 2" key="2">
    <citation type="submission" date="2019-05" db="EMBL/GenBank/DDBJ databases">
        <title>Genome evolution of the obligate endosymbiont Buchnera aphidicola.</title>
        <authorList>
            <person name="Moran N.A."/>
        </authorList>
    </citation>
    <scope>NUCLEOTIDE SEQUENCE [LARGE SCALE GENOMIC DNA]</scope>
    <source>
        <strain evidence="1 2">Lps</strain>
    </source>
</reference>
<dbReference type="Pfam" id="PF01297">
    <property type="entry name" value="ZnuA"/>
    <property type="match status" value="1"/>
</dbReference>
<dbReference type="AlphaFoldDB" id="A0A4D6Y7L1"/>
<name>A0A4D6Y7L1_9GAMM</name>
<evidence type="ECO:0000313" key="2">
    <source>
        <dbReference type="Proteomes" id="UP000298564"/>
    </source>
</evidence>
<accession>A0A4D6Y7L1</accession>
<dbReference type="OrthoDB" id="7346865at2"/>
<dbReference type="InterPro" id="IPR006127">
    <property type="entry name" value="ZnuA-like"/>
</dbReference>
<dbReference type="SUPFAM" id="SSF53807">
    <property type="entry name" value="Helical backbone' metal receptor"/>
    <property type="match status" value="1"/>
</dbReference>
<protein>
    <recommendedName>
        <fullName evidence="3">Fe/B12 periplasmic-binding domain-containing protein</fullName>
    </recommendedName>
</protein>